<dbReference type="InterPro" id="IPR003961">
    <property type="entry name" value="FN3_dom"/>
</dbReference>
<dbReference type="CDD" id="cd00063">
    <property type="entry name" value="FN3"/>
    <property type="match status" value="4"/>
</dbReference>
<sequence>MQGSQNMNQFDSPSSAVGPATDEVQICAPGNLRGTRTAPTTAVLSWEEPYSTCKRCPNAIGYEVFGEGIQTRSVTQPPVELTGLNPDTEYLLYVRAMAAGNNVSQLSPMRFLKFKLVAPSSPGPLDLSDLTSTSVKVSWAASTDNGGNIRYRVFLNDFLIKQTAQPHVLITHLQNHTDYRVKVLAINAAGSSEPVATAFKTRLSPPTNLKFRHFNGICRLAWDPLFKKRPAHEVSINGKSFTIAPGRWGYNFRLADLSPGPAPHHFKFAVRAQLDGDSSEVVTLEATVADTIPPSQPGAPVVTDVTETSAKISWEPSSDNAAVTDYRITLNGFLVFNSPDTQMTFNSLTPGAYHYASVRARDKDGNLSERSPISVFKTAGQAPVPRPHAPTVSISALSSSSAKLEWAFAEGDAASGVRIVKDDEHLKDVLFLPSIHLNNLIPHTEYKISVSAFDIYGQLSEPTVIVYEPLDLTPPSAPGNLRKMGSTLDSVTLAWDESTDDIGICDYIIYNNQQYFDRTPLTHYTAVDLPSGEYLFEVCALDLSGNYSVPASVRIEIEGEPWGSEL</sequence>
<dbReference type="PANTHER" id="PTHR46708">
    <property type="entry name" value="TENASCIN"/>
    <property type="match status" value="1"/>
</dbReference>
<dbReference type="InterPro" id="IPR036116">
    <property type="entry name" value="FN3_sf"/>
</dbReference>
<feature type="domain" description="Fibronectin type-III" evidence="3">
    <location>
        <begin position="386"/>
        <end position="476"/>
    </location>
</feature>
<name>A0ABY0XNG0_9PSED</name>
<proteinExistence type="predicted"/>
<accession>A0ABY0XNG0</accession>
<dbReference type="EMBL" id="FNRV01000001">
    <property type="protein sequence ID" value="SEB66722.1"/>
    <property type="molecule type" value="Genomic_DNA"/>
</dbReference>
<reference evidence="4 5" key="1">
    <citation type="submission" date="2016-10" db="EMBL/GenBank/DDBJ databases">
        <authorList>
            <person name="Varghese N."/>
            <person name="Submissions S."/>
        </authorList>
    </citation>
    <scope>NUCLEOTIDE SEQUENCE [LARGE SCALE GENOMIC DNA]</scope>
    <source>
        <strain evidence="4 5">DSM 18327</strain>
    </source>
</reference>
<feature type="domain" description="Fibronectin type-III" evidence="3">
    <location>
        <begin position="28"/>
        <end position="120"/>
    </location>
</feature>
<dbReference type="Gene3D" id="2.60.40.10">
    <property type="entry name" value="Immunoglobulins"/>
    <property type="match status" value="5"/>
</dbReference>
<feature type="region of interest" description="Disordered" evidence="2">
    <location>
        <begin position="1"/>
        <end position="20"/>
    </location>
</feature>
<comment type="caution">
    <text evidence="4">The sequence shown here is derived from an EMBL/GenBank/DDBJ whole genome shotgun (WGS) entry which is preliminary data.</text>
</comment>
<feature type="domain" description="Fibronectin type-III" evidence="3">
    <location>
        <begin position="296"/>
        <end position="381"/>
    </location>
</feature>
<feature type="domain" description="Fibronectin type-III" evidence="3">
    <location>
        <begin position="121"/>
        <end position="207"/>
    </location>
</feature>
<protein>
    <submittedName>
        <fullName evidence="4">Fibronectin type III domain-containing protein</fullName>
    </submittedName>
</protein>
<evidence type="ECO:0000313" key="4">
    <source>
        <dbReference type="EMBL" id="SEB66722.1"/>
    </source>
</evidence>
<dbReference type="PANTHER" id="PTHR46708:SF2">
    <property type="entry name" value="FIBRONECTIN TYPE-III DOMAIN-CONTAINING PROTEIN"/>
    <property type="match status" value="1"/>
</dbReference>
<evidence type="ECO:0000256" key="1">
    <source>
        <dbReference type="ARBA" id="ARBA00022737"/>
    </source>
</evidence>
<gene>
    <name evidence="4" type="ORF">SAMN05216205_0285</name>
</gene>
<dbReference type="PROSITE" id="PS50853">
    <property type="entry name" value="FN3"/>
    <property type="match status" value="4"/>
</dbReference>
<keyword evidence="5" id="KW-1185">Reference proteome</keyword>
<organism evidence="4 5">
    <name type="scientific">Pseudomonas mohnii</name>
    <dbReference type="NCBI Taxonomy" id="395600"/>
    <lineage>
        <taxon>Bacteria</taxon>
        <taxon>Pseudomonadati</taxon>
        <taxon>Pseudomonadota</taxon>
        <taxon>Gammaproteobacteria</taxon>
        <taxon>Pseudomonadales</taxon>
        <taxon>Pseudomonadaceae</taxon>
        <taxon>Pseudomonas</taxon>
    </lineage>
</organism>
<keyword evidence="1" id="KW-0677">Repeat</keyword>
<dbReference type="Pfam" id="PF00041">
    <property type="entry name" value="fn3"/>
    <property type="match status" value="3"/>
</dbReference>
<feature type="compositionally biased region" description="Polar residues" evidence="2">
    <location>
        <begin position="1"/>
        <end position="15"/>
    </location>
</feature>
<evidence type="ECO:0000259" key="3">
    <source>
        <dbReference type="PROSITE" id="PS50853"/>
    </source>
</evidence>
<dbReference type="Proteomes" id="UP000199665">
    <property type="component" value="Unassembled WGS sequence"/>
</dbReference>
<dbReference type="SUPFAM" id="SSF49265">
    <property type="entry name" value="Fibronectin type III"/>
    <property type="match status" value="3"/>
</dbReference>
<dbReference type="SMART" id="SM00060">
    <property type="entry name" value="FN3"/>
    <property type="match status" value="6"/>
</dbReference>
<dbReference type="InterPro" id="IPR050991">
    <property type="entry name" value="ECM_Regulatory_Proteins"/>
</dbReference>
<evidence type="ECO:0000256" key="2">
    <source>
        <dbReference type="SAM" id="MobiDB-lite"/>
    </source>
</evidence>
<dbReference type="InterPro" id="IPR013783">
    <property type="entry name" value="Ig-like_fold"/>
</dbReference>
<evidence type="ECO:0000313" key="5">
    <source>
        <dbReference type="Proteomes" id="UP000199665"/>
    </source>
</evidence>